<dbReference type="EMBL" id="BPLQ01010591">
    <property type="protein sequence ID" value="GIY51793.1"/>
    <property type="molecule type" value="Genomic_DNA"/>
</dbReference>
<gene>
    <name evidence="1" type="ORF">CDAR_55471</name>
</gene>
<dbReference type="AlphaFoldDB" id="A0AAV4U241"/>
<keyword evidence="2" id="KW-1185">Reference proteome</keyword>
<comment type="caution">
    <text evidence="1">The sequence shown here is derived from an EMBL/GenBank/DDBJ whole genome shotgun (WGS) entry which is preliminary data.</text>
</comment>
<proteinExistence type="predicted"/>
<name>A0AAV4U241_9ARAC</name>
<sequence>MTARERDSPKFFSPFHFTLPRIVSENAYVLIFHPPTHPGFYSFLAAVPSNPIDSTLFPLMVSFFGPQKKKVGVWGREETFQQLPDRKNRALLFGYMRANNGSAF</sequence>
<dbReference type="Proteomes" id="UP001054837">
    <property type="component" value="Unassembled WGS sequence"/>
</dbReference>
<organism evidence="1 2">
    <name type="scientific">Caerostris darwini</name>
    <dbReference type="NCBI Taxonomy" id="1538125"/>
    <lineage>
        <taxon>Eukaryota</taxon>
        <taxon>Metazoa</taxon>
        <taxon>Ecdysozoa</taxon>
        <taxon>Arthropoda</taxon>
        <taxon>Chelicerata</taxon>
        <taxon>Arachnida</taxon>
        <taxon>Araneae</taxon>
        <taxon>Araneomorphae</taxon>
        <taxon>Entelegynae</taxon>
        <taxon>Araneoidea</taxon>
        <taxon>Araneidae</taxon>
        <taxon>Caerostris</taxon>
    </lineage>
</organism>
<evidence type="ECO:0000313" key="2">
    <source>
        <dbReference type="Proteomes" id="UP001054837"/>
    </source>
</evidence>
<reference evidence="1 2" key="1">
    <citation type="submission" date="2021-06" db="EMBL/GenBank/DDBJ databases">
        <title>Caerostris darwini draft genome.</title>
        <authorList>
            <person name="Kono N."/>
            <person name="Arakawa K."/>
        </authorList>
    </citation>
    <scope>NUCLEOTIDE SEQUENCE [LARGE SCALE GENOMIC DNA]</scope>
</reference>
<evidence type="ECO:0000313" key="1">
    <source>
        <dbReference type="EMBL" id="GIY51793.1"/>
    </source>
</evidence>
<accession>A0AAV4U241</accession>
<protein>
    <submittedName>
        <fullName evidence="1">Uncharacterized protein</fullName>
    </submittedName>
</protein>